<dbReference type="Proteomes" id="UP000887013">
    <property type="component" value="Unassembled WGS sequence"/>
</dbReference>
<gene>
    <name evidence="2" type="primary">AVEN_206490_1</name>
    <name evidence="2" type="ORF">NPIL_114001</name>
</gene>
<evidence type="ECO:0000313" key="3">
    <source>
        <dbReference type="Proteomes" id="UP000887013"/>
    </source>
</evidence>
<dbReference type="AlphaFoldDB" id="A0A8X6Q0E0"/>
<proteinExistence type="predicted"/>
<comment type="caution">
    <text evidence="2">The sequence shown here is derived from an EMBL/GenBank/DDBJ whole genome shotgun (WGS) entry which is preliminary data.</text>
</comment>
<feature type="transmembrane region" description="Helical" evidence="1">
    <location>
        <begin position="231"/>
        <end position="261"/>
    </location>
</feature>
<keyword evidence="1" id="KW-0472">Membrane</keyword>
<dbReference type="OrthoDB" id="6461008at2759"/>
<feature type="transmembrane region" description="Helical" evidence="1">
    <location>
        <begin position="339"/>
        <end position="362"/>
    </location>
</feature>
<feature type="transmembrane region" description="Helical" evidence="1">
    <location>
        <begin position="133"/>
        <end position="151"/>
    </location>
</feature>
<organism evidence="2 3">
    <name type="scientific">Nephila pilipes</name>
    <name type="common">Giant wood spider</name>
    <name type="synonym">Nephila maculata</name>
    <dbReference type="NCBI Taxonomy" id="299642"/>
    <lineage>
        <taxon>Eukaryota</taxon>
        <taxon>Metazoa</taxon>
        <taxon>Ecdysozoa</taxon>
        <taxon>Arthropoda</taxon>
        <taxon>Chelicerata</taxon>
        <taxon>Arachnida</taxon>
        <taxon>Araneae</taxon>
        <taxon>Araneomorphae</taxon>
        <taxon>Entelegynae</taxon>
        <taxon>Araneoidea</taxon>
        <taxon>Nephilidae</taxon>
        <taxon>Nephila</taxon>
    </lineage>
</organism>
<keyword evidence="1" id="KW-1133">Transmembrane helix</keyword>
<protein>
    <recommendedName>
        <fullName evidence="4">Gustatory receptor</fullName>
    </recommendedName>
</protein>
<sequence length="435" mass="50178">MLTVSRNKKIVMFYSKKCRQSRLGKKVKTHSSPKNCVTKVRNKFGVEVHNSSNSSMLSEYLLLFGLLRLMGIKVVEHAHSEIGNNFEEHKITSVKQRVLDCSENCLKYFTSGIVYSRTLIAILRVIFLKNTTVSLIRLFQSVLFTLFYLVAYRKRQTMLQIAKDTECVYQRLPKCIRKYKKYSFKGVLAFVMVLLAIRMVLYRSIPKNNEKFQKQMYEFFLATDTHHAYSYYFILLIAILELVSYIEGCVVLSIFTVYYSVTCSFIQDVFKYLLNQVDGGDSSIESKKLHCIYESIMKTLNDMDSGFSFLALNTVLICTGGLFWDGYSIAFYKNATGGFLIFTLNSIFYLVLQLMLMISASFSNELANKAKINMQCLPYETAENQQKMNFFKKTLMQENGLTLWKIYVMDRSLVVGIFGTLLTYGILLGTLEKNN</sequence>
<evidence type="ECO:0000313" key="2">
    <source>
        <dbReference type="EMBL" id="GFT99633.1"/>
    </source>
</evidence>
<feature type="transmembrane region" description="Helical" evidence="1">
    <location>
        <begin position="182"/>
        <end position="201"/>
    </location>
</feature>
<reference evidence="2" key="1">
    <citation type="submission" date="2020-08" db="EMBL/GenBank/DDBJ databases">
        <title>Multicomponent nature underlies the extraordinary mechanical properties of spider dragline silk.</title>
        <authorList>
            <person name="Kono N."/>
            <person name="Nakamura H."/>
            <person name="Mori M."/>
            <person name="Yoshida Y."/>
            <person name="Ohtoshi R."/>
            <person name="Malay A.D."/>
            <person name="Moran D.A.P."/>
            <person name="Tomita M."/>
            <person name="Numata K."/>
            <person name="Arakawa K."/>
        </authorList>
    </citation>
    <scope>NUCLEOTIDE SEQUENCE</scope>
</reference>
<dbReference type="EMBL" id="BMAW01076034">
    <property type="protein sequence ID" value="GFT99633.1"/>
    <property type="molecule type" value="Genomic_DNA"/>
</dbReference>
<feature type="transmembrane region" description="Helical" evidence="1">
    <location>
        <begin position="105"/>
        <end position="127"/>
    </location>
</feature>
<accession>A0A8X6Q0E0</accession>
<feature type="transmembrane region" description="Helical" evidence="1">
    <location>
        <begin position="413"/>
        <end position="431"/>
    </location>
</feature>
<keyword evidence="3" id="KW-1185">Reference proteome</keyword>
<evidence type="ECO:0008006" key="4">
    <source>
        <dbReference type="Google" id="ProtNLM"/>
    </source>
</evidence>
<feature type="transmembrane region" description="Helical" evidence="1">
    <location>
        <begin position="307"/>
        <end position="327"/>
    </location>
</feature>
<name>A0A8X6Q0E0_NEPPI</name>
<keyword evidence="1" id="KW-0812">Transmembrane</keyword>
<evidence type="ECO:0000256" key="1">
    <source>
        <dbReference type="SAM" id="Phobius"/>
    </source>
</evidence>